<proteinExistence type="inferred from homology"/>
<dbReference type="PANTHER" id="PTHR36175:SF1">
    <property type="entry name" value="CYANOPHYCINASE"/>
    <property type="match status" value="1"/>
</dbReference>
<dbReference type="Proteomes" id="UP001628164">
    <property type="component" value="Unassembled WGS sequence"/>
</dbReference>
<name>A0ABQ6PE93_9GAMM</name>
<dbReference type="InterPro" id="IPR005320">
    <property type="entry name" value="Peptidase_S51"/>
</dbReference>
<keyword evidence="3" id="KW-0378">Hydrolase</keyword>
<keyword evidence="2" id="KW-0645">Protease</keyword>
<dbReference type="PANTHER" id="PTHR36175">
    <property type="entry name" value="CYANOPHYCINASE"/>
    <property type="match status" value="1"/>
</dbReference>
<evidence type="ECO:0008006" key="7">
    <source>
        <dbReference type="Google" id="ProtNLM"/>
    </source>
</evidence>
<protein>
    <recommendedName>
        <fullName evidence="7">Cyanophycinase</fullName>
    </recommendedName>
</protein>
<keyword evidence="4" id="KW-0720">Serine protease</keyword>
<evidence type="ECO:0000256" key="4">
    <source>
        <dbReference type="ARBA" id="ARBA00022825"/>
    </source>
</evidence>
<keyword evidence="6" id="KW-1185">Reference proteome</keyword>
<dbReference type="SUPFAM" id="SSF52317">
    <property type="entry name" value="Class I glutamine amidotransferase-like"/>
    <property type="match status" value="1"/>
</dbReference>
<dbReference type="EMBL" id="BTHG01000002">
    <property type="protein sequence ID" value="GMN89271.1"/>
    <property type="molecule type" value="Genomic_DNA"/>
</dbReference>
<dbReference type="Gene3D" id="3.40.50.880">
    <property type="match status" value="1"/>
</dbReference>
<gene>
    <name evidence="5" type="ORF">fsci_07570</name>
</gene>
<evidence type="ECO:0000313" key="5">
    <source>
        <dbReference type="EMBL" id="GMN89271.1"/>
    </source>
</evidence>
<comment type="similarity">
    <text evidence="1">Belongs to the peptidase S51 family.</text>
</comment>
<dbReference type="CDD" id="cd03145">
    <property type="entry name" value="GAT1_cyanophycinase"/>
    <property type="match status" value="1"/>
</dbReference>
<sequence length="450" mass="49689">MSLIVLSINCSQAIDKKIFLVGGNLDDTYPAIYNDMANSIGFQLHREVSCGSWNTTKCPKVAVVTSAADNTNAAESIVYPYYKKIFEDNGFVTAHINAQIDNYKTNTDINTEQGGYNAKIIEQADIIFFNGGNQTYHSRTWLKDDGSYNSLMNVLAQRYDEGALIVGTSAGMAVMGNMTFGGVDDSAKDSFGILYFNQSQGLAQKQVKDGRLDGTSFADQRTNSNPQLVEIQHQENGGKMFGLNILPYEVITDTHFGDRGRLGRLISAMRDTNKHIGLGVDQDNTALLISMTNNNHFKVSAFGKNGVYIVSTFDAAFEDSKSFTSAKDIRLDYLSNGDDAVFINNDISIIPSKNKKRIIADIKDNIYSDDILSSYGVFDIISSLVKSNLKSAIGSTKIPKEYPVNTPVFEFLFTKAAKESYCIMSNNSCLNNPGDYTIVNMRMDLIPRFN</sequence>
<evidence type="ECO:0000256" key="1">
    <source>
        <dbReference type="ARBA" id="ARBA00006534"/>
    </source>
</evidence>
<comment type="caution">
    <text evidence="5">The sequence shown here is derived from an EMBL/GenBank/DDBJ whole genome shotgun (WGS) entry which is preliminary data.</text>
</comment>
<organism evidence="5 6">
    <name type="scientific">Francisella sciaenopsi</name>
    <dbReference type="NCBI Taxonomy" id="3055034"/>
    <lineage>
        <taxon>Bacteria</taxon>
        <taxon>Pseudomonadati</taxon>
        <taxon>Pseudomonadota</taxon>
        <taxon>Gammaproteobacteria</taxon>
        <taxon>Thiotrichales</taxon>
        <taxon>Francisellaceae</taxon>
        <taxon>Francisella</taxon>
    </lineage>
</organism>
<reference evidence="5 6" key="1">
    <citation type="journal article" date="2024" name="Dis. Aquat. Organ.">
        <title>Francisella sciaenopsi sp. nov. isolated from diseased red drum Sciaenops ocellatus in Florida, USA.</title>
        <authorList>
            <person name="Kawahara M."/>
            <person name="Cody T.T."/>
            <person name="Yanong R.P.E."/>
            <person name="Henderson E."/>
            <person name="Yazdi Z."/>
            <person name="Soto E."/>
        </authorList>
    </citation>
    <scope>NUCLEOTIDE SEQUENCE [LARGE SCALE GENOMIC DNA]</scope>
    <source>
        <strain evidence="5 6">R22-20-7</strain>
    </source>
</reference>
<evidence type="ECO:0000313" key="6">
    <source>
        <dbReference type="Proteomes" id="UP001628164"/>
    </source>
</evidence>
<evidence type="ECO:0000256" key="3">
    <source>
        <dbReference type="ARBA" id="ARBA00022801"/>
    </source>
</evidence>
<evidence type="ECO:0000256" key="2">
    <source>
        <dbReference type="ARBA" id="ARBA00022670"/>
    </source>
</evidence>
<dbReference type="InterPro" id="IPR029062">
    <property type="entry name" value="Class_I_gatase-like"/>
</dbReference>
<accession>A0ABQ6PE93</accession>
<dbReference type="Pfam" id="PF03575">
    <property type="entry name" value="Peptidase_S51"/>
    <property type="match status" value="1"/>
</dbReference>